<proteinExistence type="predicted"/>
<dbReference type="EMBL" id="JAPNTZ010000018">
    <property type="protein sequence ID" value="MCY1144124.1"/>
    <property type="molecule type" value="Genomic_DNA"/>
</dbReference>
<keyword evidence="2" id="KW-1185">Reference proteome</keyword>
<sequence>MTFALTRPAEIDALADGLGRTGSVRVPLSQVWSLWTAAAPRLIGDAVQAAALEAALRNLETRGLLELPSTAWDTSTTPPLPRSVTIPAARRALRAKEWIRFPWRHELGWVASLPTLSDARLRELIAINTWLARTNGGTTSIVPVRYRSAEIFGDEKCLDGMARTNLFGSGRLSFDLLACVRIPAPLPSVLVGPGPDILVVENSDTYWVAADTLRNSHTHRIGAVAWGCGNAFPSQVAALGVDIGGRGPVTGTVWYWGDLDPAGLTIASDAATAAAAAGLPDIKPAVALWAAMAERPVQNTGSVNWSAMPGRDWLGDQLWQQTARVRETRGRVAQENVPAHALASWAHG</sequence>
<protein>
    <recommendedName>
        <fullName evidence="3">Wadjet protein JetD C-terminal domain-containing protein</fullName>
    </recommendedName>
</protein>
<reference evidence="1" key="1">
    <citation type="submission" date="2022-11" db="EMBL/GenBank/DDBJ databases">
        <authorList>
            <person name="Somphong A."/>
            <person name="Phongsopitanun W."/>
        </authorList>
    </citation>
    <scope>NUCLEOTIDE SEQUENCE</scope>
    <source>
        <strain evidence="1">Pm04-4</strain>
    </source>
</reference>
<evidence type="ECO:0008006" key="3">
    <source>
        <dbReference type="Google" id="ProtNLM"/>
    </source>
</evidence>
<accession>A0ABT4BC73</accession>
<name>A0ABT4BC73_9ACTN</name>
<dbReference type="RefSeq" id="WP_267568678.1">
    <property type="nucleotide sequence ID" value="NZ_JAPNTZ010000018.1"/>
</dbReference>
<organism evidence="1 2">
    <name type="scientific">Paractinoplanes pyxinae</name>
    <dbReference type="NCBI Taxonomy" id="2997416"/>
    <lineage>
        <taxon>Bacteria</taxon>
        <taxon>Bacillati</taxon>
        <taxon>Actinomycetota</taxon>
        <taxon>Actinomycetes</taxon>
        <taxon>Micromonosporales</taxon>
        <taxon>Micromonosporaceae</taxon>
        <taxon>Paractinoplanes</taxon>
    </lineage>
</organism>
<evidence type="ECO:0000313" key="1">
    <source>
        <dbReference type="EMBL" id="MCY1144124.1"/>
    </source>
</evidence>
<gene>
    <name evidence="1" type="ORF">OWR29_39530</name>
</gene>
<dbReference type="Proteomes" id="UP001151002">
    <property type="component" value="Unassembled WGS sequence"/>
</dbReference>
<evidence type="ECO:0000313" key="2">
    <source>
        <dbReference type="Proteomes" id="UP001151002"/>
    </source>
</evidence>
<comment type="caution">
    <text evidence="1">The sequence shown here is derived from an EMBL/GenBank/DDBJ whole genome shotgun (WGS) entry which is preliminary data.</text>
</comment>